<dbReference type="InterPro" id="IPR006059">
    <property type="entry name" value="SBP"/>
</dbReference>
<dbReference type="NCBIfam" id="NF008633">
    <property type="entry name" value="PRK11622.1"/>
    <property type="match status" value="1"/>
</dbReference>
<dbReference type="PANTHER" id="PTHR42779:SF1">
    <property type="entry name" value="PROTEIN YNJB"/>
    <property type="match status" value="1"/>
</dbReference>
<dbReference type="Gene3D" id="3.40.190.10">
    <property type="entry name" value="Periplasmic binding protein-like II"/>
    <property type="match status" value="2"/>
</dbReference>
<organism evidence="1">
    <name type="scientific">uncultured Solirubrobacteraceae bacterium</name>
    <dbReference type="NCBI Taxonomy" id="1162706"/>
    <lineage>
        <taxon>Bacteria</taxon>
        <taxon>Bacillati</taxon>
        <taxon>Actinomycetota</taxon>
        <taxon>Thermoleophilia</taxon>
        <taxon>Solirubrobacterales</taxon>
        <taxon>Solirubrobacteraceae</taxon>
        <taxon>environmental samples</taxon>
    </lineage>
</organism>
<evidence type="ECO:0000313" key="1">
    <source>
        <dbReference type="EMBL" id="CAA9492616.1"/>
    </source>
</evidence>
<protein>
    <submittedName>
        <fullName evidence="1">ABC transporter, substrate-binding protein YnjB</fullName>
    </submittedName>
</protein>
<dbReference type="InterPro" id="IPR027020">
    <property type="entry name" value="YnjB"/>
</dbReference>
<dbReference type="SUPFAM" id="SSF53850">
    <property type="entry name" value="Periplasmic binding protein-like II"/>
    <property type="match status" value="1"/>
</dbReference>
<sequence length="380" mass="42093">MGVFALTAAGCGSGPEETAATGARETSFADIRSEARGQTVRWWMYGGDDRINAYVDERVKPAAERLGVKLERVPISDTTDAVQRVVAERRAGKDSGGAVDLIWINGENFAAGKQAGLWLEDWSEDLANSRYVDFSDPSISKDFQVPIEGQEAPWSRAALIYASDERRVSRPPRDLDALLTWARKHPGRFTYPAPPDFTGSAFVRQVVQAKGEDEAFAYLRQLKPLQYRRGRVLPKSEAELNRLFANDEVDFAMSYEPNFIATAVRRGQFPRSARPFVLSEGTLTNVSYVTIPANAAHRAGAQVVADLLLSPELQAVKADPEGLGIPSVLDMDRLPADMRKRFSALSSSPYRLDDLGRPLSELPAGRIAPLEERWKREVLR</sequence>
<dbReference type="AlphaFoldDB" id="A0A6J4S8F4"/>
<name>A0A6J4S8F4_9ACTN</name>
<dbReference type="PANTHER" id="PTHR42779">
    <property type="entry name" value="PROTEIN YNJB"/>
    <property type="match status" value="1"/>
</dbReference>
<dbReference type="PIRSF" id="PIRSF029172">
    <property type="entry name" value="UCP029172_ABC_sbc_YnjB"/>
    <property type="match status" value="1"/>
</dbReference>
<gene>
    <name evidence="1" type="ORF">AVDCRST_MAG65-2113</name>
</gene>
<accession>A0A6J4S8F4</accession>
<dbReference type="Pfam" id="PF13416">
    <property type="entry name" value="SBP_bac_8"/>
    <property type="match status" value="1"/>
</dbReference>
<proteinExistence type="predicted"/>
<dbReference type="EMBL" id="CADCVL010000368">
    <property type="protein sequence ID" value="CAA9492616.1"/>
    <property type="molecule type" value="Genomic_DNA"/>
</dbReference>
<reference evidence="1" key="1">
    <citation type="submission" date="2020-02" db="EMBL/GenBank/DDBJ databases">
        <authorList>
            <person name="Meier V. D."/>
        </authorList>
    </citation>
    <scope>NUCLEOTIDE SEQUENCE</scope>
    <source>
        <strain evidence="1">AVDCRST_MAG65</strain>
    </source>
</reference>